<name>A0A2A2FKT5_9EURY</name>
<reference evidence="2 3" key="1">
    <citation type="submission" date="2017-08" db="EMBL/GenBank/DDBJ databases">
        <title>The strain WRN001 was isolated from Binhai saline alkaline soil, Tianjin, China.</title>
        <authorList>
            <person name="Liu D."/>
            <person name="Zhang G."/>
        </authorList>
    </citation>
    <scope>NUCLEOTIDE SEQUENCE [LARGE SCALE GENOMIC DNA]</scope>
    <source>
        <strain evidence="2 3">WN019</strain>
    </source>
</reference>
<dbReference type="OrthoDB" id="325206at2157"/>
<proteinExistence type="predicted"/>
<keyword evidence="3" id="KW-1185">Reference proteome</keyword>
<organism evidence="2 3">
    <name type="scientific">Halorubrum salipaludis</name>
    <dbReference type="NCBI Taxonomy" id="2032630"/>
    <lineage>
        <taxon>Archaea</taxon>
        <taxon>Methanobacteriati</taxon>
        <taxon>Methanobacteriota</taxon>
        <taxon>Stenosarchaea group</taxon>
        <taxon>Halobacteria</taxon>
        <taxon>Halobacteriales</taxon>
        <taxon>Haloferacaceae</taxon>
        <taxon>Halorubrum</taxon>
    </lineage>
</organism>
<accession>A0A2A2FKT5</accession>
<evidence type="ECO:0000313" key="2">
    <source>
        <dbReference type="EMBL" id="PAU85374.1"/>
    </source>
</evidence>
<dbReference type="RefSeq" id="WP_095635490.1">
    <property type="nucleotide sequence ID" value="NZ_NSKC01000001.1"/>
</dbReference>
<dbReference type="Pfam" id="PF24373">
    <property type="entry name" value="DUF7529"/>
    <property type="match status" value="1"/>
</dbReference>
<evidence type="ECO:0000256" key="1">
    <source>
        <dbReference type="SAM" id="MobiDB-lite"/>
    </source>
</evidence>
<sequence>MDVEEHPLADDDDAWTTVIEECRATAEEYRERGWTAFAPIPGDVVPLPAPGDSADEKVGLDVLLSGEEFDRLAELVETDEFDEFEAFRAHENGIVYLTLVFRATASQTALCLPLYYRVVEADRMLDRVRAGDAMTTYVHPLSGDERLEFDHEDPTPLFPPQDTGDA</sequence>
<dbReference type="InterPro" id="IPR055951">
    <property type="entry name" value="DUF7529"/>
</dbReference>
<protein>
    <submittedName>
        <fullName evidence="2">Uncharacterized protein</fullName>
    </submittedName>
</protein>
<gene>
    <name evidence="2" type="ORF">CK500_01510</name>
</gene>
<feature type="compositionally biased region" description="Basic and acidic residues" evidence="1">
    <location>
        <begin position="144"/>
        <end position="154"/>
    </location>
</feature>
<comment type="caution">
    <text evidence="2">The sequence shown here is derived from an EMBL/GenBank/DDBJ whole genome shotgun (WGS) entry which is preliminary data.</text>
</comment>
<dbReference type="EMBL" id="NSKC01000001">
    <property type="protein sequence ID" value="PAU85374.1"/>
    <property type="molecule type" value="Genomic_DNA"/>
</dbReference>
<dbReference type="AlphaFoldDB" id="A0A2A2FKT5"/>
<evidence type="ECO:0000313" key="3">
    <source>
        <dbReference type="Proteomes" id="UP000218083"/>
    </source>
</evidence>
<dbReference type="Proteomes" id="UP000218083">
    <property type="component" value="Unassembled WGS sequence"/>
</dbReference>
<feature type="region of interest" description="Disordered" evidence="1">
    <location>
        <begin position="144"/>
        <end position="166"/>
    </location>
</feature>